<reference evidence="3" key="1">
    <citation type="submission" date="2023-05" db="EMBL/GenBank/DDBJ databases">
        <authorList>
            <person name="Zhang X."/>
        </authorList>
    </citation>
    <scope>NUCLEOTIDE SEQUENCE</scope>
    <source>
        <strain evidence="3">YF14B1</strain>
    </source>
</reference>
<keyword evidence="1" id="KW-0732">Signal</keyword>
<dbReference type="AlphaFoldDB" id="A0AAE3U9Z0"/>
<evidence type="ECO:0000259" key="2">
    <source>
        <dbReference type="Pfam" id="PF11827"/>
    </source>
</evidence>
<dbReference type="Proteomes" id="UP001241110">
    <property type="component" value="Unassembled WGS sequence"/>
</dbReference>
<accession>A0AAE3U9Z0</accession>
<evidence type="ECO:0000313" key="3">
    <source>
        <dbReference type="EMBL" id="MDJ1482763.1"/>
    </source>
</evidence>
<dbReference type="GO" id="GO:0046872">
    <property type="term" value="F:metal ion binding"/>
    <property type="evidence" value="ECO:0007669"/>
    <property type="project" value="InterPro"/>
</dbReference>
<evidence type="ECO:0000313" key="4">
    <source>
        <dbReference type="Proteomes" id="UP001241110"/>
    </source>
</evidence>
<gene>
    <name evidence="3" type="ORF">QNI16_19845</name>
</gene>
<comment type="caution">
    <text evidence="3">The sequence shown here is derived from an EMBL/GenBank/DDBJ whole genome shotgun (WGS) entry which is preliminary data.</text>
</comment>
<dbReference type="EMBL" id="JASJOS010000009">
    <property type="protein sequence ID" value="MDJ1482763.1"/>
    <property type="molecule type" value="Genomic_DNA"/>
</dbReference>
<dbReference type="InterPro" id="IPR036163">
    <property type="entry name" value="HMA_dom_sf"/>
</dbReference>
<protein>
    <submittedName>
        <fullName evidence="3">DUF3347 domain-containing protein</fullName>
    </submittedName>
</protein>
<feature type="signal peptide" evidence="1">
    <location>
        <begin position="1"/>
        <end position="24"/>
    </location>
</feature>
<dbReference type="Gene3D" id="3.30.70.100">
    <property type="match status" value="1"/>
</dbReference>
<dbReference type="SUPFAM" id="SSF55008">
    <property type="entry name" value="HMA, heavy metal-associated domain"/>
    <property type="match status" value="1"/>
</dbReference>
<feature type="domain" description="DUF3347" evidence="2">
    <location>
        <begin position="156"/>
        <end position="246"/>
    </location>
</feature>
<evidence type="ECO:0000256" key="1">
    <source>
        <dbReference type="SAM" id="SignalP"/>
    </source>
</evidence>
<sequence length="292" mass="32060">MKSIKILMAALLLSSLLSSVTLKAEIKEVFAQEVSTQNVKISGSCSLCKEGIETAAFEKNVSKASWDKDTKIAVITFNTTKTSIDAILKKIALAGYDNDSYLAPDDAYAKLADCCKYERTVKKLAVIEKPTSDHQHGSITDTKKEGVVMADPLKPVLVAYYAVKDALINSDGNAASASASQLVKAIKAVKMNELAAEQHKVWMQVMKDLDFNADHIAQTKDVEHQRDHFSTLSDTMYKLIKSAKPSEPVYYQHCPMAKEGKGANWLSQIPAIKNPYYGAQMLNCGKTTETIK</sequence>
<dbReference type="InterPro" id="IPR021782">
    <property type="entry name" value="DUF3347"/>
</dbReference>
<name>A0AAE3U9Z0_9BACT</name>
<dbReference type="Pfam" id="PF11827">
    <property type="entry name" value="DUF3347"/>
    <property type="match status" value="1"/>
</dbReference>
<feature type="chain" id="PRO_5042134162" evidence="1">
    <location>
        <begin position="25"/>
        <end position="292"/>
    </location>
</feature>
<dbReference type="RefSeq" id="WP_313982110.1">
    <property type="nucleotide sequence ID" value="NZ_JASJOS010000009.1"/>
</dbReference>
<proteinExistence type="predicted"/>
<organism evidence="3 4">
    <name type="scientific">Xanthocytophaga flava</name>
    <dbReference type="NCBI Taxonomy" id="3048013"/>
    <lineage>
        <taxon>Bacteria</taxon>
        <taxon>Pseudomonadati</taxon>
        <taxon>Bacteroidota</taxon>
        <taxon>Cytophagia</taxon>
        <taxon>Cytophagales</taxon>
        <taxon>Rhodocytophagaceae</taxon>
        <taxon>Xanthocytophaga</taxon>
    </lineage>
</organism>